<keyword evidence="1" id="KW-0808">Transferase</keyword>
<gene>
    <name evidence="1" type="ORF">ACFQ0R_04470</name>
</gene>
<keyword evidence="2" id="KW-1185">Reference proteome</keyword>
<dbReference type="EMBL" id="JBHTIV010000005">
    <property type="protein sequence ID" value="MFD0931849.1"/>
    <property type="molecule type" value="Genomic_DNA"/>
</dbReference>
<name>A0ABW3GNN5_9FLAO</name>
<dbReference type="EC" id="2.1.1.-" evidence="1"/>
<dbReference type="GO" id="GO:0032259">
    <property type="term" value="P:methylation"/>
    <property type="evidence" value="ECO:0007669"/>
    <property type="project" value="UniProtKB-KW"/>
</dbReference>
<protein>
    <submittedName>
        <fullName evidence="1">Class I SAM-dependent methyltransferase</fullName>
        <ecNumber evidence="1">2.1.1.-</ecNumber>
    </submittedName>
</protein>
<sequence>MDYSKLIIKDEAFSKKEFSLTTDKNEVLQTIPRPENLSDYYNFGGYISHQSNKKTVVHGIYNLVRKQMFNTKYKLLRRGSQNLNSALDFGCGTGEFVEFLKDKNIEAEGVEPTSNAYQKTKEKNIEVYKNLNNVTKSYDAITLFHVLEHVGNYDQTMKQLVSKLNSKGLLLIAVPNYKSHDANYYKEKWAAWDVPRHLWHFDRKNIKDLANRHNLELIKISPMPFDALYISMISESYRGNSKVFGLWQGMISNLKALKTKEYSSNLFLMQKKL</sequence>
<dbReference type="InterPro" id="IPR029063">
    <property type="entry name" value="SAM-dependent_MTases_sf"/>
</dbReference>
<dbReference type="CDD" id="cd02440">
    <property type="entry name" value="AdoMet_MTases"/>
    <property type="match status" value="1"/>
</dbReference>
<dbReference type="PANTHER" id="PTHR43861">
    <property type="entry name" value="TRANS-ACONITATE 2-METHYLTRANSFERASE-RELATED"/>
    <property type="match status" value="1"/>
</dbReference>
<dbReference type="Gene3D" id="3.40.50.150">
    <property type="entry name" value="Vaccinia Virus protein VP39"/>
    <property type="match status" value="1"/>
</dbReference>
<proteinExistence type="predicted"/>
<keyword evidence="1" id="KW-0489">Methyltransferase</keyword>
<organism evidence="1 2">
    <name type="scientific">Psychroflexus salinarum</name>
    <dbReference type="NCBI Taxonomy" id="546024"/>
    <lineage>
        <taxon>Bacteria</taxon>
        <taxon>Pseudomonadati</taxon>
        <taxon>Bacteroidota</taxon>
        <taxon>Flavobacteriia</taxon>
        <taxon>Flavobacteriales</taxon>
        <taxon>Flavobacteriaceae</taxon>
        <taxon>Psychroflexus</taxon>
    </lineage>
</organism>
<dbReference type="GO" id="GO:0008168">
    <property type="term" value="F:methyltransferase activity"/>
    <property type="evidence" value="ECO:0007669"/>
    <property type="project" value="UniProtKB-KW"/>
</dbReference>
<evidence type="ECO:0000313" key="2">
    <source>
        <dbReference type="Proteomes" id="UP001597049"/>
    </source>
</evidence>
<accession>A0ABW3GNN5</accession>
<reference evidence="2" key="1">
    <citation type="journal article" date="2019" name="Int. J. Syst. Evol. Microbiol.">
        <title>The Global Catalogue of Microorganisms (GCM) 10K type strain sequencing project: providing services to taxonomists for standard genome sequencing and annotation.</title>
        <authorList>
            <consortium name="The Broad Institute Genomics Platform"/>
            <consortium name="The Broad Institute Genome Sequencing Center for Infectious Disease"/>
            <person name="Wu L."/>
            <person name="Ma J."/>
        </authorList>
    </citation>
    <scope>NUCLEOTIDE SEQUENCE [LARGE SCALE GENOMIC DNA]</scope>
    <source>
        <strain evidence="2">CCUG 56752</strain>
    </source>
</reference>
<comment type="caution">
    <text evidence="1">The sequence shown here is derived from an EMBL/GenBank/DDBJ whole genome shotgun (WGS) entry which is preliminary data.</text>
</comment>
<dbReference type="SUPFAM" id="SSF53335">
    <property type="entry name" value="S-adenosyl-L-methionine-dependent methyltransferases"/>
    <property type="match status" value="1"/>
</dbReference>
<dbReference type="RefSeq" id="WP_379657176.1">
    <property type="nucleotide sequence ID" value="NZ_JBHTIV010000005.1"/>
</dbReference>
<dbReference type="Proteomes" id="UP001597049">
    <property type="component" value="Unassembled WGS sequence"/>
</dbReference>
<dbReference type="Pfam" id="PF13489">
    <property type="entry name" value="Methyltransf_23"/>
    <property type="match status" value="1"/>
</dbReference>
<evidence type="ECO:0000313" key="1">
    <source>
        <dbReference type="EMBL" id="MFD0931849.1"/>
    </source>
</evidence>